<keyword evidence="4" id="KW-1278">Translocase</keyword>
<sequence>MSELRAHELSVRLGGNTIVENISLGVRPGEFLAVVGPSGAGKSTLLGALSGELREESGQVKLDDRALHRWRLDALARRRALLPQSPALTFPFPVIDVVLMGRQPLNEGRVSRVDEVIARDCLRLVGIEHLAERAYTTLSGGERQRVHFARVLAQVGPERDDARYLLLDEPTSQLDVAHAFSALRVAREFCELGVGVICVLHDLNLAARFADTIALMARGQLQAIGAPHHVLTTDLLATHFGVDADIVDHPRTGALQVVVLGDRLSFDDHTATEATPC</sequence>
<keyword evidence="2" id="KW-0547">Nucleotide-binding</keyword>
<dbReference type="OrthoDB" id="9809450at2"/>
<dbReference type="CDD" id="cd03214">
    <property type="entry name" value="ABC_Iron-Siderophores_B12_Hemin"/>
    <property type="match status" value="1"/>
</dbReference>
<gene>
    <name evidence="6" type="ORF">FRC96_07160</name>
</gene>
<proteinExistence type="predicted"/>
<evidence type="ECO:0000256" key="2">
    <source>
        <dbReference type="ARBA" id="ARBA00022741"/>
    </source>
</evidence>
<dbReference type="AlphaFoldDB" id="A0A5C6XM92"/>
<reference evidence="6 7" key="1">
    <citation type="submission" date="2019-08" db="EMBL/GenBank/DDBJ databases">
        <title>Bradymonadales sp. TMQ2.</title>
        <authorList>
            <person name="Liang Q."/>
        </authorList>
    </citation>
    <scope>NUCLEOTIDE SEQUENCE [LARGE SCALE GENOMIC DNA]</scope>
    <source>
        <strain evidence="6 7">TMQ2</strain>
    </source>
</reference>
<dbReference type="GO" id="GO:0005524">
    <property type="term" value="F:ATP binding"/>
    <property type="evidence" value="ECO:0007669"/>
    <property type="project" value="UniProtKB-KW"/>
</dbReference>
<evidence type="ECO:0000256" key="1">
    <source>
        <dbReference type="ARBA" id="ARBA00022448"/>
    </source>
</evidence>
<dbReference type="Gene3D" id="3.40.50.300">
    <property type="entry name" value="P-loop containing nucleotide triphosphate hydrolases"/>
    <property type="match status" value="1"/>
</dbReference>
<dbReference type="PANTHER" id="PTHR42794">
    <property type="entry name" value="HEMIN IMPORT ATP-BINDING PROTEIN HMUV"/>
    <property type="match status" value="1"/>
</dbReference>
<dbReference type="RefSeq" id="WP_146973824.1">
    <property type="nucleotide sequence ID" value="NZ_VOSL01000036.1"/>
</dbReference>
<dbReference type="NCBIfam" id="NF010068">
    <property type="entry name" value="PRK13548.1"/>
    <property type="match status" value="1"/>
</dbReference>
<evidence type="ECO:0000313" key="6">
    <source>
        <dbReference type="EMBL" id="TXD38711.1"/>
    </source>
</evidence>
<evidence type="ECO:0000313" key="7">
    <source>
        <dbReference type="Proteomes" id="UP000321046"/>
    </source>
</evidence>
<keyword evidence="3 6" id="KW-0067">ATP-binding</keyword>
<dbReference type="SMART" id="SM00382">
    <property type="entry name" value="AAA"/>
    <property type="match status" value="1"/>
</dbReference>
<dbReference type="PANTHER" id="PTHR42794:SF1">
    <property type="entry name" value="HEMIN IMPORT ATP-BINDING PROTEIN HMUV"/>
    <property type="match status" value="1"/>
</dbReference>
<organism evidence="6 7">
    <name type="scientific">Lujinxingia vulgaris</name>
    <dbReference type="NCBI Taxonomy" id="2600176"/>
    <lineage>
        <taxon>Bacteria</taxon>
        <taxon>Deltaproteobacteria</taxon>
        <taxon>Bradymonadales</taxon>
        <taxon>Lujinxingiaceae</taxon>
        <taxon>Lujinxingia</taxon>
    </lineage>
</organism>
<feature type="domain" description="ABC transporter" evidence="5">
    <location>
        <begin position="4"/>
        <end position="243"/>
    </location>
</feature>
<dbReference type="PROSITE" id="PS50893">
    <property type="entry name" value="ABC_TRANSPORTER_2"/>
    <property type="match status" value="1"/>
</dbReference>
<comment type="caution">
    <text evidence="6">The sequence shown here is derived from an EMBL/GenBank/DDBJ whole genome shotgun (WGS) entry which is preliminary data.</text>
</comment>
<dbReference type="InterPro" id="IPR003593">
    <property type="entry name" value="AAA+_ATPase"/>
</dbReference>
<evidence type="ECO:0000256" key="4">
    <source>
        <dbReference type="ARBA" id="ARBA00022967"/>
    </source>
</evidence>
<dbReference type="EMBL" id="VOSL01000036">
    <property type="protein sequence ID" value="TXD38711.1"/>
    <property type="molecule type" value="Genomic_DNA"/>
</dbReference>
<keyword evidence="1" id="KW-0813">Transport</keyword>
<evidence type="ECO:0000256" key="3">
    <source>
        <dbReference type="ARBA" id="ARBA00022840"/>
    </source>
</evidence>
<dbReference type="SUPFAM" id="SSF52540">
    <property type="entry name" value="P-loop containing nucleoside triphosphate hydrolases"/>
    <property type="match status" value="1"/>
</dbReference>
<accession>A0A5C6XM92</accession>
<protein>
    <submittedName>
        <fullName evidence="6">Heme ABC transporter ATP-binding protein</fullName>
    </submittedName>
</protein>
<dbReference type="InterPro" id="IPR003439">
    <property type="entry name" value="ABC_transporter-like_ATP-bd"/>
</dbReference>
<dbReference type="Pfam" id="PF00005">
    <property type="entry name" value="ABC_tran"/>
    <property type="match status" value="1"/>
</dbReference>
<dbReference type="GO" id="GO:0016887">
    <property type="term" value="F:ATP hydrolysis activity"/>
    <property type="evidence" value="ECO:0007669"/>
    <property type="project" value="InterPro"/>
</dbReference>
<evidence type="ECO:0000259" key="5">
    <source>
        <dbReference type="PROSITE" id="PS50893"/>
    </source>
</evidence>
<dbReference type="Proteomes" id="UP000321046">
    <property type="component" value="Unassembled WGS sequence"/>
</dbReference>
<name>A0A5C6XM92_9DELT</name>
<dbReference type="InterPro" id="IPR027417">
    <property type="entry name" value="P-loop_NTPase"/>
</dbReference>